<organism evidence="3">
    <name type="scientific">Desulfofervidus auxilii</name>
    <dbReference type="NCBI Taxonomy" id="1621989"/>
    <lineage>
        <taxon>Bacteria</taxon>
        <taxon>Pseudomonadati</taxon>
        <taxon>Thermodesulfobacteriota</taxon>
        <taxon>Candidatus Desulfofervidia</taxon>
        <taxon>Candidatus Desulfofervidales</taxon>
        <taxon>Candidatus Desulfofervidaceae</taxon>
        <taxon>Candidatus Desulfofervidus</taxon>
    </lineage>
</organism>
<dbReference type="SMART" id="SM00460">
    <property type="entry name" value="TGc"/>
    <property type="match status" value="1"/>
</dbReference>
<keyword evidence="1" id="KW-0472">Membrane</keyword>
<feature type="transmembrane region" description="Helical" evidence="1">
    <location>
        <begin position="50"/>
        <end position="70"/>
    </location>
</feature>
<evidence type="ECO:0000256" key="1">
    <source>
        <dbReference type="SAM" id="Phobius"/>
    </source>
</evidence>
<name>A0A7C0U1I8_DESA2</name>
<dbReference type="InterPro" id="IPR052901">
    <property type="entry name" value="Bact_TGase-like"/>
</dbReference>
<dbReference type="Pfam" id="PF11992">
    <property type="entry name" value="TgpA_N"/>
    <property type="match status" value="1"/>
</dbReference>
<comment type="caution">
    <text evidence="3">The sequence shown here is derived from an EMBL/GenBank/DDBJ whole genome shotgun (WGS) entry which is preliminary data.</text>
</comment>
<feature type="transmembrane region" description="Helical" evidence="1">
    <location>
        <begin position="124"/>
        <end position="144"/>
    </location>
</feature>
<keyword evidence="1" id="KW-0812">Transmembrane</keyword>
<dbReference type="AlphaFoldDB" id="A0A7C0U1I8"/>
<dbReference type="Proteomes" id="UP000886289">
    <property type="component" value="Unassembled WGS sequence"/>
</dbReference>
<feature type="domain" description="Transglutaminase-like" evidence="2">
    <location>
        <begin position="399"/>
        <end position="469"/>
    </location>
</feature>
<feature type="transmembrane region" description="Helical" evidence="1">
    <location>
        <begin position="76"/>
        <end position="94"/>
    </location>
</feature>
<dbReference type="Gene3D" id="3.10.620.30">
    <property type="match status" value="1"/>
</dbReference>
<dbReference type="InterPro" id="IPR021878">
    <property type="entry name" value="TgpA_N"/>
</dbReference>
<dbReference type="InterPro" id="IPR038765">
    <property type="entry name" value="Papain-like_cys_pep_sf"/>
</dbReference>
<dbReference type="SUPFAM" id="SSF54001">
    <property type="entry name" value="Cysteine proteinases"/>
    <property type="match status" value="1"/>
</dbReference>
<dbReference type="InterPro" id="IPR002931">
    <property type="entry name" value="Transglutaminase-like"/>
</dbReference>
<gene>
    <name evidence="3" type="ORF">ENG63_00425</name>
</gene>
<accession>A0A7C0U1I8</accession>
<feature type="transmembrane region" description="Helical" evidence="1">
    <location>
        <begin position="534"/>
        <end position="551"/>
    </location>
</feature>
<dbReference type="EMBL" id="DRBS01000018">
    <property type="protein sequence ID" value="HDD43313.1"/>
    <property type="molecule type" value="Genomic_DNA"/>
</dbReference>
<dbReference type="Pfam" id="PF01841">
    <property type="entry name" value="Transglut_core"/>
    <property type="match status" value="1"/>
</dbReference>
<feature type="transmembrane region" description="Helical" evidence="1">
    <location>
        <begin position="28"/>
        <end position="43"/>
    </location>
</feature>
<reference evidence="3" key="1">
    <citation type="journal article" date="2020" name="mSystems">
        <title>Genome- and Community-Level Interaction Insights into Carbon Utilization and Element Cycling Functions of Hydrothermarchaeota in Hydrothermal Sediment.</title>
        <authorList>
            <person name="Zhou Z."/>
            <person name="Liu Y."/>
            <person name="Xu W."/>
            <person name="Pan J."/>
            <person name="Luo Z.H."/>
            <person name="Li M."/>
        </authorList>
    </citation>
    <scope>NUCLEOTIDE SEQUENCE [LARGE SCALE GENOMIC DNA]</scope>
    <source>
        <strain evidence="3">HyVt-233</strain>
    </source>
</reference>
<feature type="transmembrane region" description="Helical" evidence="1">
    <location>
        <begin position="5"/>
        <end position="22"/>
    </location>
</feature>
<proteinExistence type="predicted"/>
<evidence type="ECO:0000259" key="2">
    <source>
        <dbReference type="SMART" id="SM00460"/>
    </source>
</evidence>
<sequence>MRPKDLPVICAYLGFFLGAVSLLEEISFNWWSIIVLIILLTYLNHLKWHFYLSGITLNLLAISLILFAFFTPSTGAFEILLRILFILSLIKFLSPLKNRDLWQIYTLNLFLFCMASITRLDLGFGFLLLAFLYISLTGLCFLTAQKTGEINIIKRPLFYFSSFFTLFVILFAIIFFICLPRSPYTFLFGFGFNPKAKTGFREKINLKKIQEIRKDKSVAFRVILSKKLPFIPYWRGIVYDTYENGSWQMHFKEKIKRKDFTCPSTYKQTIFLEPYQGKTLFAMEYPILIKPVAPKRIFIFMLKNFSISLPRNVSMRIEYKAFSCPSFPASSINPEEKNIYLQVPENIKERLKEIVKNLIKKEDSPSIIAEKIKHFLNQSPFRYSLKVNESKGDPIIDFLFSTHQGWCEHFSSALTLLLRTAGIPARLIGGYYGGIWNEMGNYYLVLQKDAHTWVEYWDGKTWKRIDPTPAHFIKKHKFLFLSKWIDYLKLRWYAYVINYDFSKQRRLFSELKRIFTPKNNWQVKYPQFKWSKKIIFLSLIPFLISTFFYFLKRKNKKTPLLQLQSILKNYGFRCPSSEGGLEWAKHIEKIDPKLSQMIKDFALNYYEVRYGKEKMDDKRKKYLNELLKEIKNYLKNKKCKNGLIF</sequence>
<dbReference type="PANTHER" id="PTHR42736:SF1">
    <property type="entry name" value="PROTEIN-GLUTAMINE GAMMA-GLUTAMYLTRANSFERASE"/>
    <property type="match status" value="1"/>
</dbReference>
<feature type="transmembrane region" description="Helical" evidence="1">
    <location>
        <begin position="156"/>
        <end position="177"/>
    </location>
</feature>
<dbReference type="PANTHER" id="PTHR42736">
    <property type="entry name" value="PROTEIN-GLUTAMINE GAMMA-GLUTAMYLTRANSFERASE"/>
    <property type="match status" value="1"/>
</dbReference>
<protein>
    <submittedName>
        <fullName evidence="3">DUF3488 domain-containing protein</fullName>
    </submittedName>
</protein>
<feature type="transmembrane region" description="Helical" evidence="1">
    <location>
        <begin position="101"/>
        <end position="118"/>
    </location>
</feature>
<evidence type="ECO:0000313" key="3">
    <source>
        <dbReference type="EMBL" id="HDD43313.1"/>
    </source>
</evidence>
<keyword evidence="1" id="KW-1133">Transmembrane helix</keyword>